<comment type="caution">
    <text evidence="1">The sequence shown here is derived from an EMBL/GenBank/DDBJ whole genome shotgun (WGS) entry which is preliminary data.</text>
</comment>
<dbReference type="RefSeq" id="WP_167131053.1">
    <property type="nucleotide sequence ID" value="NZ_JAANCM010000023.1"/>
</dbReference>
<reference evidence="1" key="1">
    <citation type="submission" date="2020-03" db="EMBL/GenBank/DDBJ databases">
        <title>Ferranicluibacter endophyticum gen. nov., sp. nov., a new genus isolated from Rubus ulmifolius Schott. stem.</title>
        <authorList>
            <person name="Roca-Couso R."/>
            <person name="Flores-Felix J.D."/>
            <person name="Igual J.M."/>
            <person name="Rivas R."/>
        </authorList>
    </citation>
    <scope>NUCLEOTIDE SEQUENCE</scope>
    <source>
        <strain evidence="1">CRRU44</strain>
    </source>
</reference>
<sequence>MPTKQGFFVVKNRKKAPMAALNTKPLRVQIDARLVDGLDDLAKVRSVLAGKKITPAEIVAEALRAHFDIVPRLEQVGNVADLINRIGKLEANLSDQVERGFAALAEVEELKAENQMLNAAALYSHSFDSAE</sequence>
<evidence type="ECO:0000313" key="2">
    <source>
        <dbReference type="Proteomes" id="UP001155840"/>
    </source>
</evidence>
<proteinExistence type="predicted"/>
<keyword evidence="2" id="KW-1185">Reference proteome</keyword>
<accession>A0AA44CER6</accession>
<name>A0AA44CER6_9HYPH</name>
<gene>
    <name evidence="1" type="ORF">G8E10_24795</name>
</gene>
<organism evidence="1 2">
    <name type="scientific">Ferranicluibacter rubi</name>
    <dbReference type="NCBI Taxonomy" id="2715133"/>
    <lineage>
        <taxon>Bacteria</taxon>
        <taxon>Pseudomonadati</taxon>
        <taxon>Pseudomonadota</taxon>
        <taxon>Alphaproteobacteria</taxon>
        <taxon>Hyphomicrobiales</taxon>
        <taxon>Rhizobiaceae</taxon>
        <taxon>Ferranicluibacter</taxon>
    </lineage>
</organism>
<dbReference type="AlphaFoldDB" id="A0AA44CER6"/>
<evidence type="ECO:0000313" key="1">
    <source>
        <dbReference type="EMBL" id="NHT78921.1"/>
    </source>
</evidence>
<dbReference type="Proteomes" id="UP001155840">
    <property type="component" value="Unassembled WGS sequence"/>
</dbReference>
<dbReference type="EMBL" id="JAANCM010000023">
    <property type="protein sequence ID" value="NHT78921.1"/>
    <property type="molecule type" value="Genomic_DNA"/>
</dbReference>
<protein>
    <submittedName>
        <fullName evidence="1">Uncharacterized protein</fullName>
    </submittedName>
</protein>